<evidence type="ECO:0000313" key="1">
    <source>
        <dbReference type="EMBL" id="KAG7449749.1"/>
    </source>
</evidence>
<protein>
    <submittedName>
        <fullName evidence="1">Uncharacterized protein</fullName>
    </submittedName>
</protein>
<reference evidence="1" key="1">
    <citation type="submission" date="2020-11" db="EMBL/GenBank/DDBJ databases">
        <title>Adaptations for nitrogen fixation in a non-lichenized fungal sporocarp promotes dispersal by wood-feeding termites.</title>
        <authorList>
            <consortium name="DOE Joint Genome Institute"/>
            <person name="Koch R.A."/>
            <person name="Yoon G."/>
            <person name="Arayal U."/>
            <person name="Lail K."/>
            <person name="Amirebrahimi M."/>
            <person name="Labutti K."/>
            <person name="Lipzen A."/>
            <person name="Riley R."/>
            <person name="Barry K."/>
            <person name="Henrissat B."/>
            <person name="Grigoriev I.V."/>
            <person name="Herr J.R."/>
            <person name="Aime M.C."/>
        </authorList>
    </citation>
    <scope>NUCLEOTIDE SEQUENCE</scope>
    <source>
        <strain evidence="1">MCA 3950</strain>
    </source>
</reference>
<keyword evidence="2" id="KW-1185">Reference proteome</keyword>
<dbReference type="AlphaFoldDB" id="A0A9P8AVN3"/>
<name>A0A9P8AVN3_9AGAR</name>
<accession>A0A9P8AVN3</accession>
<sequence length="143" mass="15822">MLFRDAIKAHMILQLGLTDEKEVEIVLARHYEPGQVYVIKVPGSEAREFLVSRPVISPCSLASRSTRGYGAVDVQTEKVVFLKDSWRPDISEVHIEGLTLQYLRASGVEAEVPIVVCQGDVAVALTSKYSKSFGIGHQRHSTL</sequence>
<evidence type="ECO:0000313" key="2">
    <source>
        <dbReference type="Proteomes" id="UP000812287"/>
    </source>
</evidence>
<dbReference type="EMBL" id="MU250527">
    <property type="protein sequence ID" value="KAG7449749.1"/>
    <property type="molecule type" value="Genomic_DNA"/>
</dbReference>
<dbReference type="Proteomes" id="UP000812287">
    <property type="component" value="Unassembled WGS sequence"/>
</dbReference>
<proteinExistence type="predicted"/>
<gene>
    <name evidence="1" type="ORF">BT62DRAFT_605307</name>
</gene>
<dbReference type="RefSeq" id="XP_043043249.1">
    <property type="nucleotide sequence ID" value="XM_043181570.1"/>
</dbReference>
<dbReference type="GeneID" id="66103866"/>
<comment type="caution">
    <text evidence="1">The sequence shown here is derived from an EMBL/GenBank/DDBJ whole genome shotgun (WGS) entry which is preliminary data.</text>
</comment>
<organism evidence="1 2">
    <name type="scientific">Guyanagaster necrorhizus</name>
    <dbReference type="NCBI Taxonomy" id="856835"/>
    <lineage>
        <taxon>Eukaryota</taxon>
        <taxon>Fungi</taxon>
        <taxon>Dikarya</taxon>
        <taxon>Basidiomycota</taxon>
        <taxon>Agaricomycotina</taxon>
        <taxon>Agaricomycetes</taxon>
        <taxon>Agaricomycetidae</taxon>
        <taxon>Agaricales</taxon>
        <taxon>Marasmiineae</taxon>
        <taxon>Physalacriaceae</taxon>
        <taxon>Guyanagaster</taxon>
    </lineage>
</organism>
<dbReference type="OrthoDB" id="5592585at2759"/>